<keyword evidence="2" id="KW-1185">Reference proteome</keyword>
<dbReference type="Proteomes" id="UP000775213">
    <property type="component" value="Unassembled WGS sequence"/>
</dbReference>
<sequence>METRRKRFGAGRAMVRSKSDFWKQRGSNGFHFPVPTLLVEKSNIELKKKPKTGSRGVGEGGRTRVAHWREVAPAGEAAGRSAEGRQGGVVWGFAASCGLGRLRDARENEWGI</sequence>
<organism evidence="1 2">
    <name type="scientific">Dendrobium chrysotoxum</name>
    <name type="common">Orchid</name>
    <dbReference type="NCBI Taxonomy" id="161865"/>
    <lineage>
        <taxon>Eukaryota</taxon>
        <taxon>Viridiplantae</taxon>
        <taxon>Streptophyta</taxon>
        <taxon>Embryophyta</taxon>
        <taxon>Tracheophyta</taxon>
        <taxon>Spermatophyta</taxon>
        <taxon>Magnoliopsida</taxon>
        <taxon>Liliopsida</taxon>
        <taxon>Asparagales</taxon>
        <taxon>Orchidaceae</taxon>
        <taxon>Epidendroideae</taxon>
        <taxon>Malaxideae</taxon>
        <taxon>Dendrobiinae</taxon>
        <taxon>Dendrobium</taxon>
    </lineage>
</organism>
<dbReference type="EMBL" id="JAGFBR010000009">
    <property type="protein sequence ID" value="KAH0461504.1"/>
    <property type="molecule type" value="Genomic_DNA"/>
</dbReference>
<proteinExistence type="predicted"/>
<comment type="caution">
    <text evidence="1">The sequence shown here is derived from an EMBL/GenBank/DDBJ whole genome shotgun (WGS) entry which is preliminary data.</text>
</comment>
<reference evidence="1 2" key="1">
    <citation type="journal article" date="2021" name="Hortic Res">
        <title>Chromosome-scale assembly of the Dendrobium chrysotoxum genome enhances the understanding of orchid evolution.</title>
        <authorList>
            <person name="Zhang Y."/>
            <person name="Zhang G.Q."/>
            <person name="Zhang D."/>
            <person name="Liu X.D."/>
            <person name="Xu X.Y."/>
            <person name="Sun W.H."/>
            <person name="Yu X."/>
            <person name="Zhu X."/>
            <person name="Wang Z.W."/>
            <person name="Zhao X."/>
            <person name="Zhong W.Y."/>
            <person name="Chen H."/>
            <person name="Yin W.L."/>
            <person name="Huang T."/>
            <person name="Niu S.C."/>
            <person name="Liu Z.J."/>
        </authorList>
    </citation>
    <scope>NUCLEOTIDE SEQUENCE [LARGE SCALE GENOMIC DNA]</scope>
    <source>
        <strain evidence="1">Lindl</strain>
    </source>
</reference>
<accession>A0AAV7GIA0</accession>
<evidence type="ECO:0000313" key="2">
    <source>
        <dbReference type="Proteomes" id="UP000775213"/>
    </source>
</evidence>
<name>A0AAV7GIA0_DENCH</name>
<evidence type="ECO:0000313" key="1">
    <source>
        <dbReference type="EMBL" id="KAH0461504.1"/>
    </source>
</evidence>
<dbReference type="AlphaFoldDB" id="A0AAV7GIA0"/>
<protein>
    <submittedName>
        <fullName evidence="1">Uncharacterized protein</fullName>
    </submittedName>
</protein>
<gene>
    <name evidence="1" type="ORF">IEQ34_009079</name>
</gene>